<dbReference type="EMBL" id="OZ034819">
    <property type="protein sequence ID" value="CAL1394818.1"/>
    <property type="molecule type" value="Genomic_DNA"/>
</dbReference>
<reference evidence="2 3" key="1">
    <citation type="submission" date="2024-04" db="EMBL/GenBank/DDBJ databases">
        <authorList>
            <person name="Fracassetti M."/>
        </authorList>
    </citation>
    <scope>NUCLEOTIDE SEQUENCE [LARGE SCALE GENOMIC DNA]</scope>
</reference>
<accession>A0AAV2F995</accession>
<dbReference type="Pfam" id="PF13456">
    <property type="entry name" value="RVT_3"/>
    <property type="match status" value="1"/>
</dbReference>
<dbReference type="Proteomes" id="UP001497516">
    <property type="component" value="Chromosome 6"/>
</dbReference>
<proteinExistence type="predicted"/>
<dbReference type="InterPro" id="IPR002156">
    <property type="entry name" value="RNaseH_domain"/>
</dbReference>
<evidence type="ECO:0000313" key="3">
    <source>
        <dbReference type="Proteomes" id="UP001497516"/>
    </source>
</evidence>
<sequence>MGGGAFPIGLTSFPASGDGLRGVHGGVQGREGALWVFTDGAVCSGSHGAGGWVREDSSGTLLGEDASVYPDVQDPFLVELLALRDEIRWALDMGVQDVVFAGGA</sequence>
<gene>
    <name evidence="2" type="ORF">LTRI10_LOCUS35296</name>
</gene>
<keyword evidence="3" id="KW-1185">Reference proteome</keyword>
<dbReference type="GO" id="GO:0004523">
    <property type="term" value="F:RNA-DNA hybrid ribonuclease activity"/>
    <property type="evidence" value="ECO:0007669"/>
    <property type="project" value="InterPro"/>
</dbReference>
<evidence type="ECO:0000259" key="1">
    <source>
        <dbReference type="Pfam" id="PF13456"/>
    </source>
</evidence>
<name>A0AAV2F995_9ROSI</name>
<protein>
    <recommendedName>
        <fullName evidence="1">RNase H type-1 domain-containing protein</fullName>
    </recommendedName>
</protein>
<organism evidence="2 3">
    <name type="scientific">Linum trigynum</name>
    <dbReference type="NCBI Taxonomy" id="586398"/>
    <lineage>
        <taxon>Eukaryota</taxon>
        <taxon>Viridiplantae</taxon>
        <taxon>Streptophyta</taxon>
        <taxon>Embryophyta</taxon>
        <taxon>Tracheophyta</taxon>
        <taxon>Spermatophyta</taxon>
        <taxon>Magnoliopsida</taxon>
        <taxon>eudicotyledons</taxon>
        <taxon>Gunneridae</taxon>
        <taxon>Pentapetalae</taxon>
        <taxon>rosids</taxon>
        <taxon>fabids</taxon>
        <taxon>Malpighiales</taxon>
        <taxon>Linaceae</taxon>
        <taxon>Linum</taxon>
    </lineage>
</organism>
<dbReference type="GO" id="GO:0003676">
    <property type="term" value="F:nucleic acid binding"/>
    <property type="evidence" value="ECO:0007669"/>
    <property type="project" value="InterPro"/>
</dbReference>
<dbReference type="AlphaFoldDB" id="A0AAV2F995"/>
<evidence type="ECO:0000313" key="2">
    <source>
        <dbReference type="EMBL" id="CAL1394818.1"/>
    </source>
</evidence>
<feature type="domain" description="RNase H type-1" evidence="1">
    <location>
        <begin position="38"/>
        <end position="102"/>
    </location>
</feature>